<dbReference type="EMBL" id="JAXRVB010000002">
    <property type="protein sequence ID" value="MDZ5763525.1"/>
    <property type="molecule type" value="Genomic_DNA"/>
</dbReference>
<name>A0AAJ2TRF3_STEMA</name>
<dbReference type="Gene3D" id="3.90.180.10">
    <property type="entry name" value="Medium-chain alcohol dehydrogenases, catalytic domain"/>
    <property type="match status" value="1"/>
</dbReference>
<accession>A0AAJ2TRF3</accession>
<comment type="caution">
    <text evidence="1">The sequence shown here is derived from an EMBL/GenBank/DDBJ whole genome shotgun (WGS) entry which is preliminary data.</text>
</comment>
<dbReference type="SUPFAM" id="SSF50129">
    <property type="entry name" value="GroES-like"/>
    <property type="match status" value="1"/>
</dbReference>
<protein>
    <recommendedName>
        <fullName evidence="3">Alcohol dehydrogenase</fullName>
    </recommendedName>
</protein>
<evidence type="ECO:0000313" key="1">
    <source>
        <dbReference type="EMBL" id="MDZ5763525.1"/>
    </source>
</evidence>
<dbReference type="RefSeq" id="WP_197577774.1">
    <property type="nucleotide sequence ID" value="NZ_JAKJQX010000001.1"/>
</dbReference>
<evidence type="ECO:0008006" key="3">
    <source>
        <dbReference type="Google" id="ProtNLM"/>
    </source>
</evidence>
<sequence>MKAYVIEQAGGPEVLQLRDIGAPESNNDEILVRVRAFGLNRAEVYPGTWAKI</sequence>
<dbReference type="InterPro" id="IPR011032">
    <property type="entry name" value="GroES-like_sf"/>
</dbReference>
<dbReference type="AlphaFoldDB" id="A0AAJ2TRF3"/>
<organism evidence="1 2">
    <name type="scientific">Stenotrophomonas maltophilia</name>
    <name type="common">Pseudomonas maltophilia</name>
    <name type="synonym">Xanthomonas maltophilia</name>
    <dbReference type="NCBI Taxonomy" id="40324"/>
    <lineage>
        <taxon>Bacteria</taxon>
        <taxon>Pseudomonadati</taxon>
        <taxon>Pseudomonadota</taxon>
        <taxon>Gammaproteobacteria</taxon>
        <taxon>Lysobacterales</taxon>
        <taxon>Lysobacteraceae</taxon>
        <taxon>Stenotrophomonas</taxon>
        <taxon>Stenotrophomonas maltophilia group</taxon>
    </lineage>
</organism>
<proteinExistence type="predicted"/>
<gene>
    <name evidence="1" type="ORF">U4I38_03460</name>
</gene>
<reference evidence="1" key="1">
    <citation type="submission" date="2023-12" db="EMBL/GenBank/DDBJ databases">
        <title>'Antibacterial potential of Stenotrophomonas maltophilia cystic fibrosis isolates' (manuscript under preparation).</title>
        <authorList>
            <person name="Crisan C.V."/>
            <person name="Pettis M."/>
            <person name="Goldberg J.B."/>
        </authorList>
    </citation>
    <scope>NUCLEOTIDE SEQUENCE</scope>
    <source>
        <strain evidence="1">CCV129</strain>
    </source>
</reference>
<dbReference type="Proteomes" id="UP001288387">
    <property type="component" value="Unassembled WGS sequence"/>
</dbReference>
<evidence type="ECO:0000313" key="2">
    <source>
        <dbReference type="Proteomes" id="UP001288387"/>
    </source>
</evidence>